<dbReference type="EMBL" id="CP002026">
    <property type="protein sequence ID" value="ADH89238.1"/>
    <property type="molecule type" value="Genomic_DNA"/>
</dbReference>
<proteinExistence type="predicted"/>
<dbReference type="Proteomes" id="UP000006633">
    <property type="component" value="Chromosome"/>
</dbReference>
<protein>
    <submittedName>
        <fullName evidence="1">Uncharacterized protein</fullName>
    </submittedName>
</protein>
<accession>D6ZZA2</accession>
<sequence>MTKYVINAILGPHDGYLPDLRDDEVCTAVDLLDPNGKLRFGLQGALAKIAAFGTPATPTAVDLLIVAAIVHAADTRISRWQTAQDAWTREIKIVVPVADPAVWNAAAPLLKRMLRFLTGDRWELSFRESPPDRRPGDMASSLHGTARQFDCVSLFSGGLDSLIGAVDLLDRGRTPLFASHGGDGAVSGPQRRLFDALGKTFVRQGGLARVRLGLTIPKQLVPGVGSEDTTRGRSFLFFSLGAAAGSGFGRSFELRVPENGLISLNVPLDSTRLGSNSTRTTHPFYIHRWNELLKTLGIPATVVNPYWAKTKGEMVSECANQTVLEALSPLSSSCAHPASKRWNQGKDHCGYCLPCIIRKGALLKASWAVKDATDYSVPDLAAQPRNTHTAEGKQVRGFQFALARLRSKPEIAKVLVYVPGRLVEDVDIVPELVSVYERGMAEVAPVVDGVVTYSSDLIRER</sequence>
<dbReference type="InterPro" id="IPR049676">
    <property type="entry name" value="QatC"/>
</dbReference>
<dbReference type="OrthoDB" id="9789567at2"/>
<dbReference type="InterPro" id="IPR014729">
    <property type="entry name" value="Rossmann-like_a/b/a_fold"/>
</dbReference>
<dbReference type="NCBIfam" id="NF041925">
    <property type="entry name" value="QatC"/>
    <property type="match status" value="1"/>
</dbReference>
<dbReference type="RefSeq" id="WP_013166742.1">
    <property type="nucleotide sequence ID" value="NC_014217.1"/>
</dbReference>
<organism evidence="1 2">
    <name type="scientific">Ancylobacter novellus (strain ATCC 8093 / DSM 506 / JCM 20403 / CCM 1077 / IAM 12100 / NBRC 12443 / NCIMB 10456)</name>
    <name type="common">Starkeya novella</name>
    <dbReference type="NCBI Taxonomy" id="639283"/>
    <lineage>
        <taxon>Bacteria</taxon>
        <taxon>Pseudomonadati</taxon>
        <taxon>Pseudomonadota</taxon>
        <taxon>Alphaproteobacteria</taxon>
        <taxon>Hyphomicrobiales</taxon>
        <taxon>Xanthobacteraceae</taxon>
        <taxon>Ancylobacter</taxon>
    </lineage>
</organism>
<dbReference type="AlphaFoldDB" id="D6ZZA2"/>
<evidence type="ECO:0000313" key="1">
    <source>
        <dbReference type="EMBL" id="ADH89238.1"/>
    </source>
</evidence>
<dbReference type="eggNOG" id="COG0603">
    <property type="taxonomic scope" value="Bacteria"/>
</dbReference>
<gene>
    <name evidence="1" type="ordered locus">Snov_1936</name>
</gene>
<name>D6ZZA2_ANCN5</name>
<dbReference type="KEGG" id="sno:Snov_1936"/>
<dbReference type="HOGENOM" id="CLU_048552_0_0_5"/>
<dbReference type="Gene3D" id="3.40.50.620">
    <property type="entry name" value="HUPs"/>
    <property type="match status" value="1"/>
</dbReference>
<reference evidence="1 2" key="1">
    <citation type="journal article" date="2012" name="Stand. Genomic Sci.">
        <title>Complete genome sequence of the facultatively chemolithoautotrophic and methylotrophic alpha Proteobacterium Starkeya novella type strain (ATCC 8093(T)).</title>
        <authorList>
            <person name="Kappler U."/>
            <person name="Davenport K."/>
            <person name="Beatson S."/>
            <person name="Lucas S."/>
            <person name="Lapidus A."/>
            <person name="Copeland A."/>
            <person name="Berry K.W."/>
            <person name="Glavina Del Rio T."/>
            <person name="Hammon N."/>
            <person name="Dalin E."/>
            <person name="Tice H."/>
            <person name="Pitluck S."/>
            <person name="Richardson P."/>
            <person name="Bruce D."/>
            <person name="Goodwin L.A."/>
            <person name="Han C."/>
            <person name="Tapia R."/>
            <person name="Detter J.C."/>
            <person name="Chang Y.J."/>
            <person name="Jeffries C.D."/>
            <person name="Land M."/>
            <person name="Hauser L."/>
            <person name="Kyrpides N.C."/>
            <person name="Goker M."/>
            <person name="Ivanova N."/>
            <person name="Klenk H.P."/>
            <person name="Woyke T."/>
        </authorList>
    </citation>
    <scope>NUCLEOTIDE SEQUENCE [LARGE SCALE GENOMIC DNA]</scope>
    <source>
        <strain evidence="2">ATCC 8093 / DSM 506 / JCM 20403 / CCM 1077 / IAM 12100 / NBRC 12443 / NCIMB 10456</strain>
    </source>
</reference>
<dbReference type="STRING" id="639283.Snov_1936"/>
<evidence type="ECO:0000313" key="2">
    <source>
        <dbReference type="Proteomes" id="UP000006633"/>
    </source>
</evidence>
<keyword evidence="2" id="KW-1185">Reference proteome</keyword>